<organism evidence="2 3">
    <name type="scientific">Diaporthe helianthi</name>
    <dbReference type="NCBI Taxonomy" id="158607"/>
    <lineage>
        <taxon>Eukaryota</taxon>
        <taxon>Fungi</taxon>
        <taxon>Dikarya</taxon>
        <taxon>Ascomycota</taxon>
        <taxon>Pezizomycotina</taxon>
        <taxon>Sordariomycetes</taxon>
        <taxon>Sordariomycetidae</taxon>
        <taxon>Diaporthales</taxon>
        <taxon>Diaporthaceae</taxon>
        <taxon>Diaporthe</taxon>
    </lineage>
</organism>
<evidence type="ECO:0000313" key="3">
    <source>
        <dbReference type="Proteomes" id="UP000094444"/>
    </source>
</evidence>
<evidence type="ECO:0000259" key="1">
    <source>
        <dbReference type="Pfam" id="PF00190"/>
    </source>
</evidence>
<dbReference type="STRING" id="158607.A0A2P5HUY0"/>
<dbReference type="InterPro" id="IPR014710">
    <property type="entry name" value="RmlC-like_jellyroll"/>
</dbReference>
<feature type="domain" description="Cupin type-1" evidence="1">
    <location>
        <begin position="74"/>
        <end position="122"/>
    </location>
</feature>
<accession>A0A2P5HUY0</accession>
<gene>
    <name evidence="2" type="ORF">DHEL01_v207545</name>
</gene>
<dbReference type="CDD" id="cd02219">
    <property type="entry name" value="cupin_YjlB-like"/>
    <property type="match status" value="1"/>
</dbReference>
<dbReference type="OrthoDB" id="2589563at2759"/>
<dbReference type="Pfam" id="PF00190">
    <property type="entry name" value="Cupin_1"/>
    <property type="match status" value="1"/>
</dbReference>
<dbReference type="PIRSF" id="PIRSF019307">
    <property type="entry name" value="UCP019307"/>
    <property type="match status" value="1"/>
</dbReference>
<dbReference type="PANTHER" id="PTHR36448">
    <property type="entry name" value="BLR7373 PROTEIN"/>
    <property type="match status" value="1"/>
</dbReference>
<comment type="caution">
    <text evidence="2">The sequence shown here is derived from an EMBL/GenBank/DDBJ whole genome shotgun (WGS) entry which is preliminary data.</text>
</comment>
<dbReference type="AlphaFoldDB" id="A0A2P5HUY0"/>
<dbReference type="Proteomes" id="UP000094444">
    <property type="component" value="Unassembled WGS sequence"/>
</dbReference>
<proteinExistence type="predicted"/>
<evidence type="ECO:0000313" key="2">
    <source>
        <dbReference type="EMBL" id="POS74057.1"/>
    </source>
</evidence>
<dbReference type="InterPro" id="IPR014500">
    <property type="entry name" value="UCP019307_cupin"/>
</dbReference>
<keyword evidence="3" id="KW-1185">Reference proteome</keyword>
<dbReference type="InterPro" id="IPR011051">
    <property type="entry name" value="RmlC_Cupin_sf"/>
</dbReference>
<dbReference type="Gene3D" id="2.60.120.10">
    <property type="entry name" value="Jelly Rolls"/>
    <property type="match status" value="1"/>
</dbReference>
<dbReference type="SUPFAM" id="SSF51182">
    <property type="entry name" value="RmlC-like cupins"/>
    <property type="match status" value="1"/>
</dbReference>
<dbReference type="InParanoid" id="A0A2P5HUY0"/>
<protein>
    <submittedName>
        <fullName evidence="2">Cupin domain-containing protein</fullName>
    </submittedName>
</protein>
<dbReference type="InterPro" id="IPR006045">
    <property type="entry name" value="Cupin_1"/>
</dbReference>
<dbReference type="InterPro" id="IPR047121">
    <property type="entry name" value="YjiB-like"/>
</dbReference>
<dbReference type="PANTHER" id="PTHR36448:SF3">
    <property type="entry name" value="CUPIN TYPE-2 DOMAIN-CONTAINING PROTEIN"/>
    <property type="match status" value="1"/>
</dbReference>
<name>A0A2P5HUY0_DIAHE</name>
<dbReference type="EMBL" id="MAVT02000689">
    <property type="protein sequence ID" value="POS74057.1"/>
    <property type="molecule type" value="Genomic_DNA"/>
</dbReference>
<reference evidence="2" key="1">
    <citation type="submission" date="2017-09" db="EMBL/GenBank/DDBJ databases">
        <title>Polyketide synthases of a Diaporthe helianthi virulent isolate.</title>
        <authorList>
            <person name="Baroncelli R."/>
        </authorList>
    </citation>
    <scope>NUCLEOTIDE SEQUENCE [LARGE SCALE GENOMIC DNA]</scope>
    <source>
        <strain evidence="2">7/96</strain>
    </source>
</reference>
<sequence>MPSTSPTATLSTLCVSKHMVPSHKRLPNSSILNKPLLIYHSVFSKPSAPAIESHLKSVGVVEPQWRYTMYPTSHFHSNTHEVLCVCSGSARLCFGGEDNPGRVEPVVQAGDVIILPAGMAHRLLDDTSTGGSRFEMVGSYPKGYDWDMCYGRKGEERQVDGIGSVPWFDNDPIYGNQGPVLKA</sequence>